<dbReference type="InterPro" id="IPR013046">
    <property type="entry name" value="GpV/Gp45"/>
</dbReference>
<sequence length="141" mass="14442">MSWPQADQERRIAGLVRIGHVIDVDPAQALARVSLGGAAETDWLPWTAARAGVISDWAPLQVGEQVVVASPGGESNQGVIIGSLFSAANGQAATDGGTWRVELGGTSLTMTADSLTFESNGSTLVLDSAGVRVTGAAIELN</sequence>
<feature type="domain" description="Gp5/Type VI secretion system Vgr protein OB-fold" evidence="1">
    <location>
        <begin position="18"/>
        <end position="85"/>
    </location>
</feature>
<dbReference type="Proteomes" id="UP001589670">
    <property type="component" value="Unassembled WGS sequence"/>
</dbReference>
<evidence type="ECO:0000313" key="3">
    <source>
        <dbReference type="Proteomes" id="UP001589670"/>
    </source>
</evidence>
<dbReference type="InterPro" id="IPR006531">
    <property type="entry name" value="Gp5/Vgr_OB"/>
</dbReference>
<protein>
    <submittedName>
        <fullName evidence="2">Phage baseplate assembly protein V</fullName>
    </submittedName>
</protein>
<organism evidence="2 3">
    <name type="scientific">Roseovarius ramblicola</name>
    <dbReference type="NCBI Taxonomy" id="2022336"/>
    <lineage>
        <taxon>Bacteria</taxon>
        <taxon>Pseudomonadati</taxon>
        <taxon>Pseudomonadota</taxon>
        <taxon>Alphaproteobacteria</taxon>
        <taxon>Rhodobacterales</taxon>
        <taxon>Roseobacteraceae</taxon>
        <taxon>Roseovarius</taxon>
    </lineage>
</organism>
<gene>
    <name evidence="2" type="ORF">ACFFU4_07145</name>
</gene>
<comment type="caution">
    <text evidence="2">The sequence shown here is derived from an EMBL/GenBank/DDBJ whole genome shotgun (WGS) entry which is preliminary data.</text>
</comment>
<accession>A0ABV5I0Q5</accession>
<dbReference type="NCBIfam" id="TIGR01644">
    <property type="entry name" value="phage_P2_V"/>
    <property type="match status" value="1"/>
</dbReference>
<dbReference type="Gene3D" id="2.40.50.230">
    <property type="entry name" value="Gp5 N-terminal domain"/>
    <property type="match status" value="1"/>
</dbReference>
<keyword evidence="3" id="KW-1185">Reference proteome</keyword>
<dbReference type="EMBL" id="JBHMEC010000011">
    <property type="protein sequence ID" value="MFB9149525.1"/>
    <property type="molecule type" value="Genomic_DNA"/>
</dbReference>
<reference evidence="2 3" key="1">
    <citation type="submission" date="2024-09" db="EMBL/GenBank/DDBJ databases">
        <authorList>
            <person name="Sun Q."/>
            <person name="Mori K."/>
        </authorList>
    </citation>
    <scope>NUCLEOTIDE SEQUENCE [LARGE SCALE GENOMIC DNA]</scope>
    <source>
        <strain evidence="2 3">CECT 9424</strain>
    </source>
</reference>
<evidence type="ECO:0000259" key="1">
    <source>
        <dbReference type="Pfam" id="PF04717"/>
    </source>
</evidence>
<evidence type="ECO:0000313" key="2">
    <source>
        <dbReference type="EMBL" id="MFB9149525.1"/>
    </source>
</evidence>
<dbReference type="RefSeq" id="WP_377068528.1">
    <property type="nucleotide sequence ID" value="NZ_JBHMEC010000011.1"/>
</dbReference>
<name>A0ABV5I0Q5_9RHOB</name>
<dbReference type="Pfam" id="PF04717">
    <property type="entry name" value="Phage_base_V"/>
    <property type="match status" value="1"/>
</dbReference>
<proteinExistence type="predicted"/>
<dbReference type="InterPro" id="IPR037026">
    <property type="entry name" value="Vgr_OB-fold_dom_sf"/>
</dbReference>